<dbReference type="InterPro" id="IPR041698">
    <property type="entry name" value="Methyltransf_25"/>
</dbReference>
<feature type="compositionally biased region" description="Polar residues" evidence="1">
    <location>
        <begin position="1"/>
        <end position="17"/>
    </location>
</feature>
<feature type="region of interest" description="Disordered" evidence="1">
    <location>
        <begin position="55"/>
        <end position="106"/>
    </location>
</feature>
<keyword evidence="3" id="KW-0808">Transferase</keyword>
<reference evidence="4" key="1">
    <citation type="journal article" date="2018" name="Nat. Microbiol.">
        <title>Leveraging single-cell genomics to expand the fungal tree of life.</title>
        <authorList>
            <person name="Ahrendt S.R."/>
            <person name="Quandt C.A."/>
            <person name="Ciobanu D."/>
            <person name="Clum A."/>
            <person name="Salamov A."/>
            <person name="Andreopoulos B."/>
            <person name="Cheng J.F."/>
            <person name="Woyke T."/>
            <person name="Pelin A."/>
            <person name="Henrissat B."/>
            <person name="Reynolds N.K."/>
            <person name="Benny G.L."/>
            <person name="Smith M.E."/>
            <person name="James T.Y."/>
            <person name="Grigoriev I.V."/>
        </authorList>
    </citation>
    <scope>NUCLEOTIDE SEQUENCE [LARGE SCALE GENOMIC DNA]</scope>
    <source>
        <strain evidence="4">RSA 1356</strain>
    </source>
</reference>
<feature type="domain" description="Methyltransferase" evidence="2">
    <location>
        <begin position="176"/>
        <end position="266"/>
    </location>
</feature>
<dbReference type="OrthoDB" id="2013972at2759"/>
<evidence type="ECO:0000313" key="3">
    <source>
        <dbReference type="EMBL" id="RKP09141.1"/>
    </source>
</evidence>
<evidence type="ECO:0000313" key="4">
    <source>
        <dbReference type="Proteomes" id="UP000271241"/>
    </source>
</evidence>
<dbReference type="GO" id="GO:0008168">
    <property type="term" value="F:methyltransferase activity"/>
    <property type="evidence" value="ECO:0007669"/>
    <property type="project" value="UniProtKB-KW"/>
</dbReference>
<dbReference type="AlphaFoldDB" id="A0A4P9XU82"/>
<name>A0A4P9XU82_9FUNG</name>
<dbReference type="PANTHER" id="PTHR43591">
    <property type="entry name" value="METHYLTRANSFERASE"/>
    <property type="match status" value="1"/>
</dbReference>
<dbReference type="EMBL" id="KZ992538">
    <property type="protein sequence ID" value="RKP09141.1"/>
    <property type="molecule type" value="Genomic_DNA"/>
</dbReference>
<dbReference type="PANTHER" id="PTHR43591:SF24">
    <property type="entry name" value="2-METHOXY-6-POLYPRENYL-1,4-BENZOQUINOL METHYLASE, MITOCHONDRIAL"/>
    <property type="match status" value="1"/>
</dbReference>
<proteinExistence type="predicted"/>
<keyword evidence="3" id="KW-0489">Methyltransferase</keyword>
<dbReference type="InterPro" id="IPR029063">
    <property type="entry name" value="SAM-dependent_MTases_sf"/>
</dbReference>
<dbReference type="SUPFAM" id="SSF53335">
    <property type="entry name" value="S-adenosyl-L-methionine-dependent methyltransferases"/>
    <property type="match status" value="1"/>
</dbReference>
<keyword evidence="4" id="KW-1185">Reference proteome</keyword>
<dbReference type="CDD" id="cd02440">
    <property type="entry name" value="AdoMet_MTases"/>
    <property type="match status" value="1"/>
</dbReference>
<feature type="compositionally biased region" description="Low complexity" evidence="1">
    <location>
        <begin position="353"/>
        <end position="379"/>
    </location>
</feature>
<organism evidence="3 4">
    <name type="scientific">Thamnocephalis sphaerospora</name>
    <dbReference type="NCBI Taxonomy" id="78915"/>
    <lineage>
        <taxon>Eukaryota</taxon>
        <taxon>Fungi</taxon>
        <taxon>Fungi incertae sedis</taxon>
        <taxon>Zoopagomycota</taxon>
        <taxon>Zoopagomycotina</taxon>
        <taxon>Zoopagomycetes</taxon>
        <taxon>Zoopagales</taxon>
        <taxon>Sigmoideomycetaceae</taxon>
        <taxon>Thamnocephalis</taxon>
    </lineage>
</organism>
<dbReference type="Gene3D" id="3.40.50.150">
    <property type="entry name" value="Vaccinia Virus protein VP39"/>
    <property type="match status" value="1"/>
</dbReference>
<dbReference type="Pfam" id="PF13649">
    <property type="entry name" value="Methyltransf_25"/>
    <property type="match status" value="1"/>
</dbReference>
<feature type="region of interest" description="Disordered" evidence="1">
    <location>
        <begin position="343"/>
        <end position="379"/>
    </location>
</feature>
<feature type="compositionally biased region" description="Polar residues" evidence="1">
    <location>
        <begin position="60"/>
        <end position="90"/>
    </location>
</feature>
<sequence>MGNSNSRPVRTGRSWTFSGAPRKRSDSLPLDYSQRSIESGQNSFYTAETSLAMHSRGGSVATTRTAATVPSSPNPSLRGSARTSSSTEDSGSPPCSPRLRTRPRADTAGARLRRILTLSSRRYVEGTDGECIDLDQVPYKINDYDREIDRQHLDHYLLRLGLSGNRFAPVPQPKRVLDIGTGSGIWMLEMAAEYPECNFVGVDVALLQRYVTAVNCDFRLMNVLDGLRFADNQFDLVFQRLLISSIPTSQWPTHLSECARICQPGGWVEMIESDGLIHQRDGSEATSPSAALYNQCVRSLLHRVDIDPGLVRRLGDMFRVAAGLSDVHQRVYRIPIGYGALGSSSGRGHRSRAPSLASRSSVSVAGSSTSGGASMSGTSPQLALTARMAKEVLSTKAALFGGNAVKAGLIGDKDVATHFGDRLRDEVDGQELYFEVVVCYGRKPSA</sequence>
<dbReference type="Proteomes" id="UP000271241">
    <property type="component" value="Unassembled WGS sequence"/>
</dbReference>
<evidence type="ECO:0000256" key="1">
    <source>
        <dbReference type="SAM" id="MobiDB-lite"/>
    </source>
</evidence>
<feature type="region of interest" description="Disordered" evidence="1">
    <location>
        <begin position="1"/>
        <end position="38"/>
    </location>
</feature>
<protein>
    <submittedName>
        <fullName evidence="3">S-adenosyl-L-methionine-dependent methyltransferase</fullName>
    </submittedName>
</protein>
<evidence type="ECO:0000259" key="2">
    <source>
        <dbReference type="Pfam" id="PF13649"/>
    </source>
</evidence>
<dbReference type="GO" id="GO:0032259">
    <property type="term" value="P:methylation"/>
    <property type="evidence" value="ECO:0007669"/>
    <property type="project" value="UniProtKB-KW"/>
</dbReference>
<gene>
    <name evidence="3" type="ORF">THASP1DRAFT_29062</name>
</gene>
<accession>A0A4P9XU82</accession>